<feature type="binding site" evidence="2">
    <location>
        <position position="101"/>
    </location>
    <ligand>
        <name>Zn(2+)</name>
        <dbReference type="ChEBI" id="CHEBI:29105"/>
        <label>2</label>
    </ligand>
</feature>
<dbReference type="NCBIfam" id="TIGR00167">
    <property type="entry name" value="cbbA"/>
    <property type="match status" value="1"/>
</dbReference>
<dbReference type="PANTHER" id="PTHR30304:SF0">
    <property type="entry name" value="D-TAGATOSE-1,6-BISPHOSPHATE ALDOLASE SUBUNIT GATY-RELATED"/>
    <property type="match status" value="1"/>
</dbReference>
<feature type="binding site" evidence="2">
    <location>
        <position position="217"/>
    </location>
    <ligand>
        <name>Zn(2+)</name>
        <dbReference type="ChEBI" id="CHEBI:29105"/>
        <label>1</label>
        <note>catalytic</note>
    </ligand>
</feature>
<evidence type="ECO:0000256" key="1">
    <source>
        <dbReference type="PIRSR" id="PIRSR001359-1"/>
    </source>
</evidence>
<dbReference type="PIRSF" id="PIRSF001359">
    <property type="entry name" value="F_bP_aldolase_II"/>
    <property type="match status" value="1"/>
</dbReference>
<dbReference type="Gene3D" id="3.20.20.70">
    <property type="entry name" value="Aldolase class I"/>
    <property type="match status" value="1"/>
</dbReference>
<evidence type="ECO:0000313" key="3">
    <source>
        <dbReference type="EMBL" id="OGZ31698.1"/>
    </source>
</evidence>
<dbReference type="PANTHER" id="PTHR30304">
    <property type="entry name" value="D-TAGATOSE-1,6-BISPHOSPHATE ALDOLASE"/>
    <property type="match status" value="1"/>
</dbReference>
<feature type="active site" description="Proton donor" evidence="1">
    <location>
        <position position="79"/>
    </location>
</feature>
<evidence type="ECO:0000256" key="2">
    <source>
        <dbReference type="PIRSR" id="PIRSR001359-3"/>
    </source>
</evidence>
<organism evidence="3 4">
    <name type="scientific">Candidatus Niyogibacteria bacterium RIFCSPLOWO2_12_FULL_41_13</name>
    <dbReference type="NCBI Taxonomy" id="1801726"/>
    <lineage>
        <taxon>Bacteria</taxon>
        <taxon>Candidatus Niyogiibacteriota</taxon>
    </lineage>
</organism>
<dbReference type="Proteomes" id="UP000176787">
    <property type="component" value="Unassembled WGS sequence"/>
</dbReference>
<dbReference type="AlphaFoldDB" id="A0A1G2F280"/>
<keyword evidence="2" id="KW-0862">Zinc</keyword>
<comment type="cofactor">
    <cofactor evidence="2">
        <name>Zn(2+)</name>
        <dbReference type="ChEBI" id="CHEBI:29105"/>
    </cofactor>
    <text evidence="2">Binds 2 Zn(2+) ions per subunit. One is catalytic and the other provides a structural contribution.</text>
</comment>
<dbReference type="InterPro" id="IPR013785">
    <property type="entry name" value="Aldolase_TIM"/>
</dbReference>
<accession>A0A1G2F280</accession>
<evidence type="ECO:0008006" key="5">
    <source>
        <dbReference type="Google" id="ProtNLM"/>
    </source>
</evidence>
<dbReference type="STRING" id="1801726.A3H02_01375"/>
<gene>
    <name evidence="3" type="ORF">A3H02_01375</name>
</gene>
<keyword evidence="2" id="KW-0479">Metal-binding</keyword>
<dbReference type="InterPro" id="IPR050246">
    <property type="entry name" value="Class_II_FBP_aldolase"/>
</dbReference>
<name>A0A1G2F280_9BACT</name>
<dbReference type="GO" id="GO:0008270">
    <property type="term" value="F:zinc ion binding"/>
    <property type="evidence" value="ECO:0007669"/>
    <property type="project" value="InterPro"/>
</dbReference>
<feature type="binding site" evidence="2">
    <location>
        <position position="139"/>
    </location>
    <ligand>
        <name>Zn(2+)</name>
        <dbReference type="ChEBI" id="CHEBI:29105"/>
        <label>2</label>
    </ligand>
</feature>
<comment type="caution">
    <text evidence="3">The sequence shown here is derived from an EMBL/GenBank/DDBJ whole genome shotgun (WGS) entry which is preliminary data.</text>
</comment>
<proteinExistence type="predicted"/>
<sequence length="293" mass="32713">MILNNFLKKALKEKWSLGHFNVASFEQIKAIILAAKELNSPLMLGVSEGEREYLGLKQIVALIKSFREETGLPLFLNADHSKSVESAKKAIDAGFDSVHIDLSKLSFEENIKGTKEVVKYAKVKCQTSDVKCQISVEGELGYLRGESRIQKEIIEIKEEDLTKPEKALEFVEKTGIDRFAPVVGNIHGISANEPKLDIERIKALRKILPENVALVLHGGSGIPDEQIKKAIEAGISNIHINTEIRVVYAETLRRVLAENPEETTPYKILPQTIEAMKEKVAEKIKLFGSEDKI</sequence>
<reference evidence="3 4" key="1">
    <citation type="journal article" date="2016" name="Nat. Commun.">
        <title>Thousands of microbial genomes shed light on interconnected biogeochemical processes in an aquifer system.</title>
        <authorList>
            <person name="Anantharaman K."/>
            <person name="Brown C.T."/>
            <person name="Hug L.A."/>
            <person name="Sharon I."/>
            <person name="Castelle C.J."/>
            <person name="Probst A.J."/>
            <person name="Thomas B.C."/>
            <person name="Singh A."/>
            <person name="Wilkins M.J."/>
            <person name="Karaoz U."/>
            <person name="Brodie E.L."/>
            <person name="Williams K.H."/>
            <person name="Hubbard S.S."/>
            <person name="Banfield J.F."/>
        </authorList>
    </citation>
    <scope>NUCLEOTIDE SEQUENCE [LARGE SCALE GENOMIC DNA]</scope>
</reference>
<dbReference type="SUPFAM" id="SSF51569">
    <property type="entry name" value="Aldolase"/>
    <property type="match status" value="1"/>
</dbReference>
<dbReference type="EMBL" id="MHMS01000023">
    <property type="protein sequence ID" value="OGZ31698.1"/>
    <property type="molecule type" value="Genomic_DNA"/>
</dbReference>
<feature type="binding site" evidence="2">
    <location>
        <position position="80"/>
    </location>
    <ligand>
        <name>Zn(2+)</name>
        <dbReference type="ChEBI" id="CHEBI:29105"/>
        <label>1</label>
        <note>catalytic</note>
    </ligand>
</feature>
<dbReference type="Pfam" id="PF01116">
    <property type="entry name" value="F_bP_aldolase"/>
    <property type="match status" value="1"/>
</dbReference>
<dbReference type="InterPro" id="IPR000771">
    <property type="entry name" value="FBA_II"/>
</dbReference>
<protein>
    <recommendedName>
        <fullName evidence="5">Tagatose-bisphosphate aldolase</fullName>
    </recommendedName>
</protein>
<dbReference type="GO" id="GO:0016832">
    <property type="term" value="F:aldehyde-lyase activity"/>
    <property type="evidence" value="ECO:0007669"/>
    <property type="project" value="InterPro"/>
</dbReference>
<evidence type="ECO:0000313" key="4">
    <source>
        <dbReference type="Proteomes" id="UP000176787"/>
    </source>
</evidence>
<dbReference type="GO" id="GO:0005975">
    <property type="term" value="P:carbohydrate metabolic process"/>
    <property type="evidence" value="ECO:0007669"/>
    <property type="project" value="InterPro"/>
</dbReference>
<feature type="binding site" evidence="2">
    <location>
        <position position="187"/>
    </location>
    <ligand>
        <name>Zn(2+)</name>
        <dbReference type="ChEBI" id="CHEBI:29105"/>
        <label>1</label>
        <note>catalytic</note>
    </ligand>
</feature>